<sequence length="233" mass="26701">EDSTGLEKRIEQLERELESAVATLKTVVALKNNKIKSLEANLCSALNTISMRDCVEEKVEEKEMRGVLTTVEDQMRHPVKENAEKKEKRGGVIAEKFEGTINARFTKISRLGDDEVLSQPARIAGVDWTISISRTMKKDMYYLEVNLNLLTEDLPNRWSCAVLDKYEVVSQLASKYTHSKTAEEPVIYSRRRYSYGYDDFIPFKTLMNPKYGLVKNDSILIFIHVRAFPSNPQ</sequence>
<dbReference type="AlphaFoldDB" id="A0AAV5WBC6"/>
<feature type="coiled-coil region" evidence="1">
    <location>
        <begin position="3"/>
        <end position="30"/>
    </location>
</feature>
<evidence type="ECO:0000313" key="3">
    <source>
        <dbReference type="EMBL" id="GMT29015.1"/>
    </source>
</evidence>
<feature type="non-terminal residue" evidence="3">
    <location>
        <position position="1"/>
    </location>
</feature>
<organism evidence="3 4">
    <name type="scientific">Pristionchus fissidentatus</name>
    <dbReference type="NCBI Taxonomy" id="1538716"/>
    <lineage>
        <taxon>Eukaryota</taxon>
        <taxon>Metazoa</taxon>
        <taxon>Ecdysozoa</taxon>
        <taxon>Nematoda</taxon>
        <taxon>Chromadorea</taxon>
        <taxon>Rhabditida</taxon>
        <taxon>Rhabditina</taxon>
        <taxon>Diplogasteromorpha</taxon>
        <taxon>Diplogasteroidea</taxon>
        <taxon>Neodiplogasteridae</taxon>
        <taxon>Pristionchus</taxon>
    </lineage>
</organism>
<evidence type="ECO:0000256" key="1">
    <source>
        <dbReference type="SAM" id="Coils"/>
    </source>
</evidence>
<accession>A0AAV5WBC6</accession>
<dbReference type="EMBL" id="BTSY01000005">
    <property type="protein sequence ID" value="GMT29015.1"/>
    <property type="molecule type" value="Genomic_DNA"/>
</dbReference>
<name>A0AAV5WBC6_9BILA</name>
<evidence type="ECO:0000313" key="4">
    <source>
        <dbReference type="Proteomes" id="UP001432322"/>
    </source>
</evidence>
<proteinExistence type="predicted"/>
<dbReference type="PROSITE" id="PS50144">
    <property type="entry name" value="MATH"/>
    <property type="match status" value="1"/>
</dbReference>
<dbReference type="Pfam" id="PF22486">
    <property type="entry name" value="MATH_2"/>
    <property type="match status" value="1"/>
</dbReference>
<keyword evidence="1" id="KW-0175">Coiled coil</keyword>
<dbReference type="Gene3D" id="2.60.210.10">
    <property type="entry name" value="Apoptosis, Tumor Necrosis Factor Receptor Associated Protein 2, Chain A"/>
    <property type="match status" value="1"/>
</dbReference>
<reference evidence="3" key="1">
    <citation type="submission" date="2023-10" db="EMBL/GenBank/DDBJ databases">
        <title>Genome assembly of Pristionchus species.</title>
        <authorList>
            <person name="Yoshida K."/>
            <person name="Sommer R.J."/>
        </authorList>
    </citation>
    <scope>NUCLEOTIDE SEQUENCE</scope>
    <source>
        <strain evidence="3">RS5133</strain>
    </source>
</reference>
<protein>
    <recommendedName>
        <fullName evidence="2">MATH domain-containing protein</fullName>
    </recommendedName>
</protein>
<dbReference type="Proteomes" id="UP001432322">
    <property type="component" value="Unassembled WGS sequence"/>
</dbReference>
<dbReference type="CDD" id="cd00121">
    <property type="entry name" value="MATH"/>
    <property type="match status" value="1"/>
</dbReference>
<dbReference type="SUPFAM" id="SSF49599">
    <property type="entry name" value="TRAF domain-like"/>
    <property type="match status" value="1"/>
</dbReference>
<gene>
    <name evidence="3" type="ORF">PFISCL1PPCAC_20312</name>
</gene>
<evidence type="ECO:0000259" key="2">
    <source>
        <dbReference type="PROSITE" id="PS50144"/>
    </source>
</evidence>
<dbReference type="InterPro" id="IPR002083">
    <property type="entry name" value="MATH/TRAF_dom"/>
</dbReference>
<dbReference type="InterPro" id="IPR008974">
    <property type="entry name" value="TRAF-like"/>
</dbReference>
<keyword evidence="4" id="KW-1185">Reference proteome</keyword>
<comment type="caution">
    <text evidence="3">The sequence shown here is derived from an EMBL/GenBank/DDBJ whole genome shotgun (WGS) entry which is preliminary data.</text>
</comment>
<feature type="domain" description="MATH" evidence="2">
    <location>
        <begin position="98"/>
        <end position="225"/>
    </location>
</feature>